<dbReference type="PANTHER" id="PTHR28087">
    <property type="entry name" value="ATPASE SYNTHESIS PROTEIN 25, MITOCHONDRIAL"/>
    <property type="match status" value="1"/>
</dbReference>
<feature type="region of interest" description="Disordered" evidence="9">
    <location>
        <begin position="53"/>
        <end position="79"/>
    </location>
</feature>
<feature type="region of interest" description="Disordered" evidence="9">
    <location>
        <begin position="286"/>
        <end position="326"/>
    </location>
</feature>
<evidence type="ECO:0000256" key="7">
    <source>
        <dbReference type="ARBA" id="ARBA00023136"/>
    </source>
</evidence>
<dbReference type="PANTHER" id="PTHR28087:SF1">
    <property type="entry name" value="ATPASE SYNTHESIS PROTEIN 25, MITOCHONDRIAL"/>
    <property type="match status" value="1"/>
</dbReference>
<evidence type="ECO:0000313" key="10">
    <source>
        <dbReference type="EMBL" id="KAL2851615.1"/>
    </source>
</evidence>
<gene>
    <name evidence="10" type="ORF">BJY01DRAFT_208998</name>
</gene>
<comment type="similarity">
    <text evidence="3 8">Belongs to the ATP25 family.</text>
</comment>
<protein>
    <recommendedName>
        <fullName evidence="8">ATPase synthesis protein 25</fullName>
    </recommendedName>
</protein>
<comment type="subcellular location">
    <subcellularLocation>
        <location evidence="2 8">Mitochondrion inner membrane</location>
        <topology evidence="2 8">Peripheral membrane protein</topology>
        <orientation evidence="2 8">Matrix side</orientation>
    </subcellularLocation>
</comment>
<evidence type="ECO:0000256" key="1">
    <source>
        <dbReference type="ARBA" id="ARBA00003470"/>
    </source>
</evidence>
<dbReference type="Gene3D" id="3.30.460.10">
    <property type="entry name" value="Beta Polymerase, domain 2"/>
    <property type="match status" value="1"/>
</dbReference>
<evidence type="ECO:0000256" key="6">
    <source>
        <dbReference type="ARBA" id="ARBA00023128"/>
    </source>
</evidence>
<organism evidence="10 11">
    <name type="scientific">Aspergillus pseudoustus</name>
    <dbReference type="NCBI Taxonomy" id="1810923"/>
    <lineage>
        <taxon>Eukaryota</taxon>
        <taxon>Fungi</taxon>
        <taxon>Dikarya</taxon>
        <taxon>Ascomycota</taxon>
        <taxon>Pezizomycotina</taxon>
        <taxon>Eurotiomycetes</taxon>
        <taxon>Eurotiomycetidae</taxon>
        <taxon>Eurotiales</taxon>
        <taxon>Aspergillaceae</taxon>
        <taxon>Aspergillus</taxon>
        <taxon>Aspergillus subgen. Nidulantes</taxon>
    </lineage>
</organism>
<dbReference type="InterPro" id="IPR043519">
    <property type="entry name" value="NT_sf"/>
</dbReference>
<dbReference type="Proteomes" id="UP001610446">
    <property type="component" value="Unassembled WGS sequence"/>
</dbReference>
<evidence type="ECO:0000256" key="2">
    <source>
        <dbReference type="ARBA" id="ARBA00004443"/>
    </source>
</evidence>
<evidence type="ECO:0000256" key="3">
    <source>
        <dbReference type="ARBA" id="ARBA00010787"/>
    </source>
</evidence>
<name>A0ABR4KH54_9EURO</name>
<keyword evidence="7 8" id="KW-0472">Membrane</keyword>
<comment type="function">
    <text evidence="8">Mitochondrial mRNA stabilization factor.</text>
</comment>
<evidence type="ECO:0000313" key="11">
    <source>
        <dbReference type="Proteomes" id="UP001610446"/>
    </source>
</evidence>
<keyword evidence="5 8" id="KW-0809">Transit peptide</keyword>
<evidence type="ECO:0000256" key="4">
    <source>
        <dbReference type="ARBA" id="ARBA00022792"/>
    </source>
</evidence>
<proteinExistence type="inferred from homology"/>
<dbReference type="InterPro" id="IPR040152">
    <property type="entry name" value="Atp25"/>
</dbReference>
<comment type="function">
    <text evidence="1">Probable mitochondrial mRNA stabilization factor.</text>
</comment>
<keyword evidence="4 8" id="KW-0999">Mitochondrion inner membrane</keyword>
<comment type="caution">
    <text evidence="10">The sequence shown here is derived from an EMBL/GenBank/DDBJ whole genome shotgun (WGS) entry which is preliminary data.</text>
</comment>
<accession>A0ABR4KH54</accession>
<evidence type="ECO:0000256" key="9">
    <source>
        <dbReference type="SAM" id="MobiDB-lite"/>
    </source>
</evidence>
<sequence>MNRVLLSLPRCYHGAARIFPPSSLGAIPRHSSLTADRLRTLTSTSIRALDPSISSQSASGIPSAEAAGKSELKSSPEPSEHIPWYLQEETSVPEVAEVISKDHLPELPGNYPEILPILLEYVYKDLGLDRLKLYDLRSLETPPALGANVIMIMATVRSVKHLNVSADRLCRWLRSNYKLSPYADGLLGRNELKIKLRRKNRRARLASRTGGLVDDKDDGITTGWICVNAGVVEKAAVDEVSSDAFEGFGHLGGGTRLVVQLFTEEKRAELDLEGLWEGRLRRAEREKLQHSDVPADAPEKVRFPSSIRPPSSDHESPPVPRSPMVPLTDQTRYFHTKRRIIVHGAFPTRHFMSWAKPAPKKQGTPDITWEMVKDYLNNLSDEQFENAMNRELDESGHNDLLSLVEQSLSGRSEEAKLVARMELQAIGLGREHPQYTKEHLLELFEGFLVYSLPISDHLVDYVLKQLLAPRGRKNPDDNAWWLPESDREVTLKFLGKLSLSGRNLMNMEMWSMLYHAASLPTTPEGDGSTPAERAAHVLRMIEGLEIAFDSIHARLLMGQIFRNGDYESFWKWWRKLPLNDSPRTGNDYAQLFGMHADMATVPQVRECLITWVPMMRSEEPRIDIEGRLAENIMSCLMKLHPDIRQQADSGATTAFADLWRECEEGLRR</sequence>
<reference evidence="10 11" key="1">
    <citation type="submission" date="2024-07" db="EMBL/GenBank/DDBJ databases">
        <title>Section-level genome sequencing and comparative genomics of Aspergillus sections Usti and Cavernicolus.</title>
        <authorList>
            <consortium name="Lawrence Berkeley National Laboratory"/>
            <person name="Nybo J.L."/>
            <person name="Vesth T.C."/>
            <person name="Theobald S."/>
            <person name="Frisvad J.C."/>
            <person name="Larsen T.O."/>
            <person name="Kjaerboelling I."/>
            <person name="Rothschild-Mancinelli K."/>
            <person name="Lyhne E.K."/>
            <person name="Kogle M.E."/>
            <person name="Barry K."/>
            <person name="Clum A."/>
            <person name="Na H."/>
            <person name="Ledsgaard L."/>
            <person name="Lin J."/>
            <person name="Lipzen A."/>
            <person name="Kuo A."/>
            <person name="Riley R."/>
            <person name="Mondo S."/>
            <person name="Labutti K."/>
            <person name="Haridas S."/>
            <person name="Pangalinan J."/>
            <person name="Salamov A.A."/>
            <person name="Simmons B.A."/>
            <person name="Magnuson J.K."/>
            <person name="Chen J."/>
            <person name="Drula E."/>
            <person name="Henrissat B."/>
            <person name="Wiebenga A."/>
            <person name="Lubbers R.J."/>
            <person name="Gomes A.C."/>
            <person name="Makela M.R."/>
            <person name="Stajich J."/>
            <person name="Grigoriev I.V."/>
            <person name="Mortensen U.H."/>
            <person name="De Vries R.P."/>
            <person name="Baker S.E."/>
            <person name="Andersen M.R."/>
        </authorList>
    </citation>
    <scope>NUCLEOTIDE SEQUENCE [LARGE SCALE GENOMIC DNA]</scope>
    <source>
        <strain evidence="10 11">CBS 123904</strain>
    </source>
</reference>
<keyword evidence="6 8" id="KW-0496">Mitochondrion</keyword>
<evidence type="ECO:0000256" key="5">
    <source>
        <dbReference type="ARBA" id="ARBA00022946"/>
    </source>
</evidence>
<evidence type="ECO:0000256" key="8">
    <source>
        <dbReference type="RuleBase" id="RU367062"/>
    </source>
</evidence>
<feature type="compositionally biased region" description="Basic and acidic residues" evidence="9">
    <location>
        <begin position="68"/>
        <end position="79"/>
    </location>
</feature>
<feature type="compositionally biased region" description="Low complexity" evidence="9">
    <location>
        <begin position="53"/>
        <end position="64"/>
    </location>
</feature>
<dbReference type="EMBL" id="JBFXLU010000029">
    <property type="protein sequence ID" value="KAL2851615.1"/>
    <property type="molecule type" value="Genomic_DNA"/>
</dbReference>
<keyword evidence="11" id="KW-1185">Reference proteome</keyword>